<reference evidence="1 2" key="1">
    <citation type="journal article" date="2012" name="J. Bacteriol.">
        <title>Complete Genome Sequence of Paenibacillus mucilaginosus 3016, a Bacterium Functional as Microbial Fertilizer.</title>
        <authorList>
            <person name="Ma M."/>
            <person name="Wang Z."/>
            <person name="Li L."/>
            <person name="Jiang X."/>
            <person name="Guan D."/>
            <person name="Cao F."/>
            <person name="Chen H."/>
            <person name="Wang X."/>
            <person name="Shen D."/>
            <person name="Du B."/>
            <person name="Li J."/>
        </authorList>
    </citation>
    <scope>NUCLEOTIDE SEQUENCE [LARGE SCALE GENOMIC DNA]</scope>
    <source>
        <strain evidence="1 2">3016</strain>
    </source>
</reference>
<dbReference type="KEGG" id="pmq:PM3016_5426"/>
<gene>
    <name evidence="1" type="ORF">PM3016_5426</name>
</gene>
<accession>H6NDS7</accession>
<keyword evidence="2" id="KW-1185">Reference proteome</keyword>
<dbReference type="RefSeq" id="WP_014371562.1">
    <property type="nucleotide sequence ID" value="NC_016935.1"/>
</dbReference>
<dbReference type="HOGENOM" id="CLU_546100_0_0_9"/>
<proteinExistence type="predicted"/>
<evidence type="ECO:0000313" key="2">
    <source>
        <dbReference type="Proteomes" id="UP000007523"/>
    </source>
</evidence>
<protein>
    <submittedName>
        <fullName evidence="1">Phage minor structural protein, region</fullName>
    </submittedName>
</protein>
<dbReference type="STRING" id="1116391.PM3016_5426"/>
<name>H6NDS7_9BACL</name>
<sequence>MAFNSPLAEWYASGVEPPEDDKTIGHKIDDPLPANWLNWQWHRTYAALDELQKNAVHKSDFDQSLKKADAVQFSGLTVTRDADNAFLTVKATGASGHDVVLNMENETMGTDKYRIKQIFNTANDGMGGEGFLFRAVRPSDGRTVDWKLSGNTGDIWTSGRNLNLGTGYSLNLNEGPLYLRSTNGADTNHFIRYFDETSTKNIDGTRIAGNRGVQLGTMDHGATNGGVFHPTVTIANDFYNISLDVRRQPGRQIQADTFIGVPAGVKLGAYIVNYEDSTSSVGAIVANRYANDDTSIFEAVSLFNGWNPMFSVRGRGQVNVFGKTFLHNGAAQNPMNSAPAISVAIGDHDTGFNWNSDGQMEIFANNQVTAWWNTTQFRVEKAFSVGGTKSAFVQTASHGEQLLYAMESPENRFEDFGEGQIGDDGSVVIQMDPIFLETVEIYGDDYQVHVTGIDGNGFTVPVRGADSFTIHGPAGKKFMYRVLAWRLGYHNLRFNYAAG</sequence>
<dbReference type="Proteomes" id="UP000007523">
    <property type="component" value="Chromosome"/>
</dbReference>
<organism evidence="1 2">
    <name type="scientific">Paenibacillus mucilaginosus 3016</name>
    <dbReference type="NCBI Taxonomy" id="1116391"/>
    <lineage>
        <taxon>Bacteria</taxon>
        <taxon>Bacillati</taxon>
        <taxon>Bacillota</taxon>
        <taxon>Bacilli</taxon>
        <taxon>Bacillales</taxon>
        <taxon>Paenibacillaceae</taxon>
        <taxon>Paenibacillus</taxon>
    </lineage>
</organism>
<dbReference type="EMBL" id="CP003235">
    <property type="protein sequence ID" value="AFC32126.1"/>
    <property type="molecule type" value="Genomic_DNA"/>
</dbReference>
<evidence type="ECO:0000313" key="1">
    <source>
        <dbReference type="EMBL" id="AFC32126.1"/>
    </source>
</evidence>
<dbReference type="AlphaFoldDB" id="H6NDS7"/>